<evidence type="ECO:0000313" key="2">
    <source>
        <dbReference type="Proteomes" id="UP000271631"/>
    </source>
</evidence>
<reference evidence="1 2" key="1">
    <citation type="submission" date="2018-08" db="EMBL/GenBank/DDBJ databases">
        <title>Recombination of ecologically and evolutionarily significant loci maintains genetic cohesion in the Pseudomonas syringae species complex.</title>
        <authorList>
            <person name="Dillon M."/>
            <person name="Thakur S."/>
            <person name="Almeida R.N.D."/>
            <person name="Weir B.S."/>
            <person name="Guttman D.S."/>
        </authorList>
    </citation>
    <scope>NUCLEOTIDE SEQUENCE [LARGE SCALE GENOMIC DNA]</scope>
    <source>
        <strain evidence="1 2">ICMP 11281</strain>
    </source>
</reference>
<evidence type="ECO:0000313" key="1">
    <source>
        <dbReference type="EMBL" id="RMV38494.1"/>
    </source>
</evidence>
<proteinExistence type="predicted"/>
<organism evidence="1 2">
    <name type="scientific">Pseudomonas syringae pv. maculicola</name>
    <dbReference type="NCBI Taxonomy" id="59511"/>
    <lineage>
        <taxon>Bacteria</taxon>
        <taxon>Pseudomonadati</taxon>
        <taxon>Pseudomonadota</taxon>
        <taxon>Gammaproteobacteria</taxon>
        <taxon>Pseudomonadales</taxon>
        <taxon>Pseudomonadaceae</taxon>
        <taxon>Pseudomonas</taxon>
    </lineage>
</organism>
<dbReference type="Proteomes" id="UP000271631">
    <property type="component" value="Unassembled WGS sequence"/>
</dbReference>
<sequence length="40" mass="4501">MTAAQNIICLVEYDSLLTRQIDVHFKLLDDINHCPAASLD</sequence>
<accession>A0A0N0WXT5</accession>
<name>A0A0N0WXT5_PSEYM</name>
<gene>
    <name evidence="1" type="ORF">ALP13_104157</name>
</gene>
<comment type="caution">
    <text evidence="1">The sequence shown here is derived from an EMBL/GenBank/DDBJ whole genome shotgun (WGS) entry which is preliminary data.</text>
</comment>
<dbReference type="EMBL" id="RBUQ01000124">
    <property type="protein sequence ID" value="RMV38494.1"/>
    <property type="molecule type" value="Genomic_DNA"/>
</dbReference>
<dbReference type="AlphaFoldDB" id="A0A0N0WXT5"/>
<protein>
    <submittedName>
        <fullName evidence="1">Uncharacterized protein</fullName>
    </submittedName>
</protein>